<evidence type="ECO:0000313" key="9">
    <source>
        <dbReference type="EMBL" id="GAK58740.1"/>
    </source>
</evidence>
<keyword evidence="6 7" id="KW-0472">Membrane</keyword>
<keyword evidence="3" id="KW-1003">Cell membrane</keyword>
<dbReference type="Gene3D" id="1.10.3720.10">
    <property type="entry name" value="MetI-like"/>
    <property type="match status" value="1"/>
</dbReference>
<evidence type="ECO:0000256" key="1">
    <source>
        <dbReference type="ARBA" id="ARBA00004651"/>
    </source>
</evidence>
<dbReference type="GO" id="GO:0055085">
    <property type="term" value="P:transmembrane transport"/>
    <property type="evidence" value="ECO:0007669"/>
    <property type="project" value="InterPro"/>
</dbReference>
<dbReference type="InterPro" id="IPR000515">
    <property type="entry name" value="MetI-like"/>
</dbReference>
<feature type="transmembrane region" description="Helical" evidence="7">
    <location>
        <begin position="120"/>
        <end position="143"/>
    </location>
</feature>
<feature type="transmembrane region" description="Helical" evidence="7">
    <location>
        <begin position="85"/>
        <end position="108"/>
    </location>
</feature>
<keyword evidence="2 7" id="KW-0813">Transport</keyword>
<name>A0A081C2D5_VECG1</name>
<dbReference type="PROSITE" id="PS50928">
    <property type="entry name" value="ABC_TM1"/>
    <property type="match status" value="1"/>
</dbReference>
<organism evidence="9">
    <name type="scientific">Vecturithrix granuli</name>
    <dbReference type="NCBI Taxonomy" id="1499967"/>
    <lineage>
        <taxon>Bacteria</taxon>
        <taxon>Candidatus Moduliflexota</taxon>
        <taxon>Candidatus Vecturitrichia</taxon>
        <taxon>Candidatus Vecturitrichales</taxon>
        <taxon>Candidatus Vecturitrichaceae</taxon>
        <taxon>Candidatus Vecturithrix</taxon>
    </lineage>
</organism>
<feature type="domain" description="ABC transmembrane type-1" evidence="8">
    <location>
        <begin position="81"/>
        <end position="274"/>
    </location>
</feature>
<evidence type="ECO:0000259" key="8">
    <source>
        <dbReference type="PROSITE" id="PS50928"/>
    </source>
</evidence>
<sequence length="289" mass="32201">MSHIRTAQEINRLIQLKRRVKITLMTVIIFAVAILYFSPVLYMFLSAFKTEYQAVSPSLFFTPTLETFQKVLSDQNMYGFLKNSLFQVFVGTIICLLLGTPAAFALIFGKFKNEGTSGKIYLWFLTTILLPPVAVIIPLYTWFQAFNLIDKPIGLLILYVGFHVPLVVWMLHSFFSDIPVEILEAADIDGCSRLQQLLLIAVPLVRTGIIAAGLLVAVFIWNEFFLAFNLTGNQSATLPVYMARFREQQGMFVAQLSAASTVVILPAVIFGWISQKSLVKGLTAGGVKG</sequence>
<dbReference type="Proteomes" id="UP000030661">
    <property type="component" value="Unassembled WGS sequence"/>
</dbReference>
<dbReference type="CDD" id="cd06261">
    <property type="entry name" value="TM_PBP2"/>
    <property type="match status" value="1"/>
</dbReference>
<feature type="transmembrane region" description="Helical" evidence="7">
    <location>
        <begin position="252"/>
        <end position="273"/>
    </location>
</feature>
<reference evidence="9" key="1">
    <citation type="journal article" date="2015" name="PeerJ">
        <title>First genomic representation of candidate bacterial phylum KSB3 points to enhanced environmental sensing as a trigger of wastewater bulking.</title>
        <authorList>
            <person name="Sekiguchi Y."/>
            <person name="Ohashi A."/>
            <person name="Parks D.H."/>
            <person name="Yamauchi T."/>
            <person name="Tyson G.W."/>
            <person name="Hugenholtz P."/>
        </authorList>
    </citation>
    <scope>NUCLEOTIDE SEQUENCE [LARGE SCALE GENOMIC DNA]</scope>
</reference>
<evidence type="ECO:0000256" key="5">
    <source>
        <dbReference type="ARBA" id="ARBA00022989"/>
    </source>
</evidence>
<evidence type="ECO:0000256" key="2">
    <source>
        <dbReference type="ARBA" id="ARBA00022448"/>
    </source>
</evidence>
<proteinExistence type="inferred from homology"/>
<dbReference type="InterPro" id="IPR050901">
    <property type="entry name" value="BP-dep_ABC_trans_perm"/>
</dbReference>
<dbReference type="PANTHER" id="PTHR32243">
    <property type="entry name" value="MALTOSE TRANSPORT SYSTEM PERMEASE-RELATED"/>
    <property type="match status" value="1"/>
</dbReference>
<protein>
    <recommendedName>
        <fullName evidence="8">ABC transmembrane type-1 domain-containing protein</fullName>
    </recommendedName>
</protein>
<keyword evidence="4 7" id="KW-0812">Transmembrane</keyword>
<feature type="transmembrane region" description="Helical" evidence="7">
    <location>
        <begin position="22"/>
        <end position="45"/>
    </location>
</feature>
<evidence type="ECO:0000313" key="10">
    <source>
        <dbReference type="Proteomes" id="UP000030661"/>
    </source>
</evidence>
<dbReference type="AlphaFoldDB" id="A0A081C2D5"/>
<evidence type="ECO:0000256" key="3">
    <source>
        <dbReference type="ARBA" id="ARBA00022475"/>
    </source>
</evidence>
<keyword evidence="5 7" id="KW-1133">Transmembrane helix</keyword>
<dbReference type="HOGENOM" id="CLU_016047_1_2_0"/>
<feature type="transmembrane region" description="Helical" evidence="7">
    <location>
        <begin position="155"/>
        <end position="176"/>
    </location>
</feature>
<dbReference type="GO" id="GO:0005886">
    <property type="term" value="C:plasma membrane"/>
    <property type="evidence" value="ECO:0007669"/>
    <property type="project" value="UniProtKB-SubCell"/>
</dbReference>
<dbReference type="eggNOG" id="COG0395">
    <property type="taxonomic scope" value="Bacteria"/>
</dbReference>
<dbReference type="Pfam" id="PF00528">
    <property type="entry name" value="BPD_transp_1"/>
    <property type="match status" value="1"/>
</dbReference>
<evidence type="ECO:0000256" key="4">
    <source>
        <dbReference type="ARBA" id="ARBA00022692"/>
    </source>
</evidence>
<comment type="similarity">
    <text evidence="7">Belongs to the binding-protein-dependent transport system permease family.</text>
</comment>
<evidence type="ECO:0000256" key="7">
    <source>
        <dbReference type="RuleBase" id="RU363032"/>
    </source>
</evidence>
<dbReference type="InterPro" id="IPR035906">
    <property type="entry name" value="MetI-like_sf"/>
</dbReference>
<comment type="subcellular location">
    <subcellularLocation>
        <location evidence="1 7">Cell membrane</location>
        <topology evidence="1 7">Multi-pass membrane protein</topology>
    </subcellularLocation>
</comment>
<dbReference type="SUPFAM" id="SSF161098">
    <property type="entry name" value="MetI-like"/>
    <property type="match status" value="1"/>
</dbReference>
<evidence type="ECO:0000256" key="6">
    <source>
        <dbReference type="ARBA" id="ARBA00023136"/>
    </source>
</evidence>
<feature type="transmembrane region" description="Helical" evidence="7">
    <location>
        <begin position="197"/>
        <end position="221"/>
    </location>
</feature>
<gene>
    <name evidence="9" type="ORF">U27_05715</name>
</gene>
<dbReference type="PANTHER" id="PTHR32243:SF18">
    <property type="entry name" value="INNER MEMBRANE ABC TRANSPORTER PERMEASE PROTEIN YCJP"/>
    <property type="match status" value="1"/>
</dbReference>
<accession>A0A081C2D5</accession>
<keyword evidence="10" id="KW-1185">Reference proteome</keyword>
<dbReference type="STRING" id="1499967.U27_05715"/>
<dbReference type="EMBL" id="DF820468">
    <property type="protein sequence ID" value="GAK58740.1"/>
    <property type="molecule type" value="Genomic_DNA"/>
</dbReference>